<evidence type="ECO:0000313" key="3">
    <source>
        <dbReference type="Proteomes" id="UP000051086"/>
    </source>
</evidence>
<reference evidence="1 3" key="1">
    <citation type="submission" date="2015-09" db="EMBL/GenBank/DDBJ databases">
        <authorList>
            <person name="Rodrigo-Torres L."/>
            <person name="Arahal D.R."/>
        </authorList>
    </citation>
    <scope>NUCLEOTIDE SEQUENCE [LARGE SCALE GENOMIC DNA]</scope>
    <source>
        <strain evidence="1 3">CECT 5118</strain>
    </source>
</reference>
<keyword evidence="3" id="KW-1185">Reference proteome</keyword>
<evidence type="ECO:0000313" key="1">
    <source>
        <dbReference type="EMBL" id="CUH70178.1"/>
    </source>
</evidence>
<dbReference type="EMBL" id="CYSB01000048">
    <property type="protein sequence ID" value="CUH70178.1"/>
    <property type="molecule type" value="Genomic_DNA"/>
</dbReference>
<dbReference type="EMBL" id="CYSC01000027">
    <property type="protein sequence ID" value="CUH71892.1"/>
    <property type="molecule type" value="Genomic_DNA"/>
</dbReference>
<evidence type="ECO:0000313" key="4">
    <source>
        <dbReference type="Proteomes" id="UP000051887"/>
    </source>
</evidence>
<proteinExistence type="predicted"/>
<dbReference type="Proteomes" id="UP000051086">
    <property type="component" value="Unassembled WGS sequence"/>
</dbReference>
<sequence length="78" mass="8566">MNEANAMDTSTIRIAIRKLPDHFDRSRITDILDEIETALMDDGGVDAKTYADSFTITVEIPTHQLLDTASCLQGLGLV</sequence>
<gene>
    <name evidence="1" type="ORF">TL5118_04153</name>
    <name evidence="2" type="ORF">TL5120_01684</name>
</gene>
<organism evidence="2 4">
    <name type="scientific">Thalassovita autumnalis</name>
    <dbReference type="NCBI Taxonomy" id="2072972"/>
    <lineage>
        <taxon>Bacteria</taxon>
        <taxon>Pseudomonadati</taxon>
        <taxon>Pseudomonadota</taxon>
        <taxon>Alphaproteobacteria</taxon>
        <taxon>Rhodobacterales</taxon>
        <taxon>Roseobacteraceae</taxon>
        <taxon>Thalassovita</taxon>
    </lineage>
</organism>
<dbReference type="Proteomes" id="UP000051887">
    <property type="component" value="Unassembled WGS sequence"/>
</dbReference>
<dbReference type="AlphaFoldDB" id="A0A0P1G8V1"/>
<reference evidence="2 4" key="2">
    <citation type="submission" date="2015-09" db="EMBL/GenBank/DDBJ databases">
        <authorList>
            <consortium name="Swine Surveillance"/>
        </authorList>
    </citation>
    <scope>NUCLEOTIDE SEQUENCE [LARGE SCALE GENOMIC DNA]</scope>
    <source>
        <strain evidence="2 4">5120</strain>
    </source>
</reference>
<name>A0A0P1G8V1_9RHOB</name>
<dbReference type="RefSeq" id="WP_058243150.1">
    <property type="nucleotide sequence ID" value="NZ_CYSB01000048.1"/>
</dbReference>
<protein>
    <submittedName>
        <fullName evidence="2">Uncharacterized protein</fullName>
    </submittedName>
</protein>
<accession>A0A0P1G8V1</accession>
<evidence type="ECO:0000313" key="2">
    <source>
        <dbReference type="EMBL" id="CUH71892.1"/>
    </source>
</evidence>